<evidence type="ECO:0000256" key="1">
    <source>
        <dbReference type="ARBA" id="ARBA00023002"/>
    </source>
</evidence>
<evidence type="ECO:0000313" key="5">
    <source>
        <dbReference type="EMBL" id="KAL3862168.1"/>
    </source>
</evidence>
<keyword evidence="6" id="KW-1185">Reference proteome</keyword>
<dbReference type="GO" id="GO:0016491">
    <property type="term" value="F:oxidoreductase activity"/>
    <property type="evidence" value="ECO:0007669"/>
    <property type="project" value="UniProtKB-KW"/>
</dbReference>
<evidence type="ECO:0000259" key="3">
    <source>
        <dbReference type="Pfam" id="PF00389"/>
    </source>
</evidence>
<sequence length="331" mass="36988">MRMRPIIYITRPVPQAAVDTLLTGCDVSLCDSSGDYVPREEVLRGVRGVNAILCMPTDKIDKDVIQMAGSELTVVATMSEDCDHIDTEECKRRGIQVVTIPVDSNETIVDLTIALLLQAVVQKESDDEEDPVIRSNPRNLHTNNRVGGSFSVEMSNRTLGIYKLGRLGLSIARRLKYLGISRILYHDVAEVLSAKEVGAEFVSFEQLLSESDILCLCSERKTKTGTTTEEGMFDKKAFKKMHKSTILIEVTKSPILDYKDLYTALKEGDIQCAGLNVREYDTTPYKHQLSSLSNCHFLPYRECYEWDGRREISVSLANEILSALSNNGNPL</sequence>
<feature type="domain" description="D-isomer specific 2-hydroxyacid dehydrogenase catalytic" evidence="3">
    <location>
        <begin position="7"/>
        <end position="325"/>
    </location>
</feature>
<dbReference type="InterPro" id="IPR006140">
    <property type="entry name" value="D-isomer_DH_NAD-bd"/>
</dbReference>
<protein>
    <submittedName>
        <fullName evidence="5">Uncharacterized protein</fullName>
    </submittedName>
</protein>
<evidence type="ECO:0000256" key="2">
    <source>
        <dbReference type="RuleBase" id="RU003719"/>
    </source>
</evidence>
<dbReference type="Pfam" id="PF00389">
    <property type="entry name" value="2-Hacid_dh"/>
    <property type="match status" value="1"/>
</dbReference>
<dbReference type="SUPFAM" id="SSF51735">
    <property type="entry name" value="NAD(P)-binding Rossmann-fold domains"/>
    <property type="match status" value="1"/>
</dbReference>
<evidence type="ECO:0000313" key="6">
    <source>
        <dbReference type="Proteomes" id="UP001634394"/>
    </source>
</evidence>
<dbReference type="Proteomes" id="UP001634394">
    <property type="component" value="Unassembled WGS sequence"/>
</dbReference>
<dbReference type="Pfam" id="PF02826">
    <property type="entry name" value="2-Hacid_dh_C"/>
    <property type="match status" value="1"/>
</dbReference>
<dbReference type="SUPFAM" id="SSF52283">
    <property type="entry name" value="Formate/glycerate dehydrogenase catalytic domain-like"/>
    <property type="match status" value="1"/>
</dbReference>
<dbReference type="Gene3D" id="3.40.50.720">
    <property type="entry name" value="NAD(P)-binding Rossmann-like Domain"/>
    <property type="match status" value="2"/>
</dbReference>
<gene>
    <name evidence="5" type="ORF">ACJMK2_008155</name>
</gene>
<name>A0ABD3VNP4_SINWO</name>
<keyword evidence="1 2" id="KW-0560">Oxidoreductase</keyword>
<feature type="domain" description="D-isomer specific 2-hydroxyacid dehydrogenase NAD-binding" evidence="4">
    <location>
        <begin position="150"/>
        <end position="300"/>
    </location>
</feature>
<dbReference type="AlphaFoldDB" id="A0ABD3VNP4"/>
<proteinExistence type="inferred from homology"/>
<dbReference type="InterPro" id="IPR006139">
    <property type="entry name" value="D-isomer_2_OHA_DH_cat_dom"/>
</dbReference>
<evidence type="ECO:0000259" key="4">
    <source>
        <dbReference type="Pfam" id="PF02826"/>
    </source>
</evidence>
<reference evidence="5 6" key="1">
    <citation type="submission" date="2024-11" db="EMBL/GenBank/DDBJ databases">
        <title>Chromosome-level genome assembly of the freshwater bivalve Anodonta woodiana.</title>
        <authorList>
            <person name="Chen X."/>
        </authorList>
    </citation>
    <scope>NUCLEOTIDE SEQUENCE [LARGE SCALE GENOMIC DNA]</scope>
    <source>
        <strain evidence="5">MN2024</strain>
        <tissue evidence="5">Gills</tissue>
    </source>
</reference>
<dbReference type="InterPro" id="IPR036291">
    <property type="entry name" value="NAD(P)-bd_dom_sf"/>
</dbReference>
<comment type="similarity">
    <text evidence="2">Belongs to the D-isomer specific 2-hydroxyacid dehydrogenase family.</text>
</comment>
<accession>A0ABD3VNP4</accession>
<dbReference type="EMBL" id="JBJQND010000011">
    <property type="protein sequence ID" value="KAL3862168.1"/>
    <property type="molecule type" value="Genomic_DNA"/>
</dbReference>
<organism evidence="5 6">
    <name type="scientific">Sinanodonta woodiana</name>
    <name type="common">Chinese pond mussel</name>
    <name type="synonym">Anodonta woodiana</name>
    <dbReference type="NCBI Taxonomy" id="1069815"/>
    <lineage>
        <taxon>Eukaryota</taxon>
        <taxon>Metazoa</taxon>
        <taxon>Spiralia</taxon>
        <taxon>Lophotrochozoa</taxon>
        <taxon>Mollusca</taxon>
        <taxon>Bivalvia</taxon>
        <taxon>Autobranchia</taxon>
        <taxon>Heteroconchia</taxon>
        <taxon>Palaeoheterodonta</taxon>
        <taxon>Unionida</taxon>
        <taxon>Unionoidea</taxon>
        <taxon>Unionidae</taxon>
        <taxon>Unioninae</taxon>
        <taxon>Sinanodonta</taxon>
    </lineage>
</organism>
<dbReference type="PANTHER" id="PTHR10996">
    <property type="entry name" value="2-HYDROXYACID DEHYDROGENASE-RELATED"/>
    <property type="match status" value="1"/>
</dbReference>
<comment type="caution">
    <text evidence="5">The sequence shown here is derived from an EMBL/GenBank/DDBJ whole genome shotgun (WGS) entry which is preliminary data.</text>
</comment>
<dbReference type="InterPro" id="IPR050223">
    <property type="entry name" value="D-isomer_2-hydroxyacid_DH"/>
</dbReference>
<dbReference type="PANTHER" id="PTHR10996:SF277">
    <property type="entry name" value="GLYOXYLATE REDUCTASE_HYDROXYPYRUVATE REDUCTASE"/>
    <property type="match status" value="1"/>
</dbReference>